<dbReference type="SUPFAM" id="SSF55811">
    <property type="entry name" value="Nudix"/>
    <property type="match status" value="1"/>
</dbReference>
<name>A0A858U394_9MOLU</name>
<evidence type="ECO:0000259" key="6">
    <source>
        <dbReference type="PROSITE" id="PS51462"/>
    </source>
</evidence>
<dbReference type="PANTHER" id="PTHR21340:SF0">
    <property type="entry name" value="BIS(5'-NUCLEOSYL)-TETRAPHOSPHATASE [ASYMMETRICAL]"/>
    <property type="match status" value="1"/>
</dbReference>
<sequence>MPKTVKSCGGIIFDQNNEMKVLIVKHKEGHWGFPKGRVEGDETELETARRELREETNLEVGFFKKGRLTSEYYLPDGKFKTVVYFPGFYLAGELKYQRSELTDAKWILPQDVNKYLTQSDSEELIYKALNFLILLEAKLAQKNKNDITEYDLDIDLPAYQDYSSSELFEQLVTEQNEEEYN</sequence>
<evidence type="ECO:0000256" key="4">
    <source>
        <dbReference type="ARBA" id="ARBA00022801"/>
    </source>
</evidence>
<dbReference type="Pfam" id="PF00293">
    <property type="entry name" value="NUDIX"/>
    <property type="match status" value="1"/>
</dbReference>
<dbReference type="RefSeq" id="WP_169604943.1">
    <property type="nucleotide sequence ID" value="NZ_CP051481.1"/>
</dbReference>
<dbReference type="GO" id="GO:0006167">
    <property type="term" value="P:AMP biosynthetic process"/>
    <property type="evidence" value="ECO:0007669"/>
    <property type="project" value="TreeGrafter"/>
</dbReference>
<evidence type="ECO:0000256" key="1">
    <source>
        <dbReference type="ARBA" id="ARBA00005582"/>
    </source>
</evidence>
<dbReference type="PROSITE" id="PS51462">
    <property type="entry name" value="NUDIX"/>
    <property type="match status" value="1"/>
</dbReference>
<evidence type="ECO:0000256" key="2">
    <source>
        <dbReference type="ARBA" id="ARBA00018911"/>
    </source>
</evidence>
<organism evidence="7 8">
    <name type="scientific">Mycoplasma phocoenae</name>
    <dbReference type="NCBI Taxonomy" id="754517"/>
    <lineage>
        <taxon>Bacteria</taxon>
        <taxon>Bacillati</taxon>
        <taxon>Mycoplasmatota</taxon>
        <taxon>Mollicutes</taxon>
        <taxon>Mycoplasmataceae</taxon>
        <taxon>Mycoplasma</taxon>
    </lineage>
</organism>
<dbReference type="GO" id="GO:0006754">
    <property type="term" value="P:ATP biosynthetic process"/>
    <property type="evidence" value="ECO:0007669"/>
    <property type="project" value="TreeGrafter"/>
</dbReference>
<dbReference type="InterPro" id="IPR015797">
    <property type="entry name" value="NUDIX_hydrolase-like_dom_sf"/>
</dbReference>
<protein>
    <recommendedName>
        <fullName evidence="2">Bis(5'-nucleosyl)-tetraphosphatase [asymmetrical]</fullName>
    </recommendedName>
    <alternativeName>
        <fullName evidence="5">Diadenosine 5',5'''-P1,P4-tetraphosphate asymmetrical hydrolase</fullName>
    </alternativeName>
</protein>
<dbReference type="EMBL" id="CP051481">
    <property type="protein sequence ID" value="QJG66892.1"/>
    <property type="molecule type" value="Genomic_DNA"/>
</dbReference>
<dbReference type="AlphaFoldDB" id="A0A858U394"/>
<dbReference type="InterPro" id="IPR003565">
    <property type="entry name" value="Tetra_PHTase"/>
</dbReference>
<comment type="similarity">
    <text evidence="1">Belongs to the Nudix hydrolase family.</text>
</comment>
<keyword evidence="8" id="KW-1185">Reference proteome</keyword>
<accession>A0A858U394</accession>
<evidence type="ECO:0000313" key="7">
    <source>
        <dbReference type="EMBL" id="QJG66892.1"/>
    </source>
</evidence>
<dbReference type="PANTHER" id="PTHR21340">
    <property type="entry name" value="DIADENOSINE 5,5-P1,P4-TETRAPHOSPHATE PYROPHOSPHOHYDROLASE MUTT"/>
    <property type="match status" value="1"/>
</dbReference>
<dbReference type="KEGG" id="mphe:HGG69_00945"/>
<evidence type="ECO:0000256" key="3">
    <source>
        <dbReference type="ARBA" id="ARBA00022741"/>
    </source>
</evidence>
<dbReference type="GO" id="GO:0000166">
    <property type="term" value="F:nucleotide binding"/>
    <property type="evidence" value="ECO:0007669"/>
    <property type="project" value="UniProtKB-KW"/>
</dbReference>
<dbReference type="PROSITE" id="PS00893">
    <property type="entry name" value="NUDIX_BOX"/>
    <property type="match status" value="1"/>
</dbReference>
<dbReference type="GO" id="GO:0004081">
    <property type="term" value="F:bis(5'-nucleosyl)-tetraphosphatase (asymmetrical) activity"/>
    <property type="evidence" value="ECO:0007669"/>
    <property type="project" value="TreeGrafter"/>
</dbReference>
<dbReference type="InterPro" id="IPR020084">
    <property type="entry name" value="NUDIX_hydrolase_CS"/>
</dbReference>
<evidence type="ECO:0000313" key="8">
    <source>
        <dbReference type="Proteomes" id="UP000501060"/>
    </source>
</evidence>
<dbReference type="InterPro" id="IPR000086">
    <property type="entry name" value="NUDIX_hydrolase_dom"/>
</dbReference>
<feature type="domain" description="Nudix hydrolase" evidence="6">
    <location>
        <begin position="3"/>
        <end position="132"/>
    </location>
</feature>
<dbReference type="InterPro" id="IPR051325">
    <property type="entry name" value="Nudix_hydrolase_domain"/>
</dbReference>
<dbReference type="Proteomes" id="UP000501060">
    <property type="component" value="Chromosome"/>
</dbReference>
<keyword evidence="3" id="KW-0547">Nucleotide-binding</keyword>
<gene>
    <name evidence="7" type="ORF">HGG69_00945</name>
</gene>
<reference evidence="7 8" key="1">
    <citation type="submission" date="2020-04" db="EMBL/GenBank/DDBJ databases">
        <title>Novel Mycoplasma species detected in Phocoena phocoena (harbor porpoise) from the USA.</title>
        <authorList>
            <person name="Volokhov D.V."/>
        </authorList>
    </citation>
    <scope>NUCLEOTIDE SEQUENCE [LARGE SCALE GENOMIC DNA]</scope>
    <source>
        <strain evidence="7 8">Phocoena C-264-GEN</strain>
    </source>
</reference>
<proteinExistence type="inferred from homology"/>
<dbReference type="CDD" id="cd03428">
    <property type="entry name" value="NUDIX_Ap4A_Nudt2"/>
    <property type="match status" value="1"/>
</dbReference>
<dbReference type="Gene3D" id="3.90.79.10">
    <property type="entry name" value="Nucleoside Triphosphate Pyrophosphohydrolase"/>
    <property type="match status" value="1"/>
</dbReference>
<keyword evidence="4" id="KW-0378">Hydrolase</keyword>
<evidence type="ECO:0000256" key="5">
    <source>
        <dbReference type="ARBA" id="ARBA00032644"/>
    </source>
</evidence>